<reference evidence="4 5" key="1">
    <citation type="journal article" date="2010" name="Genome Biol. Evol.">
        <title>The sequence of a 1.8-mb bacterial linear plasmid reveals a rich evolutionary reservoir of secondary metabolic pathways.</title>
        <authorList>
            <person name="Medema M.H."/>
            <person name="Trefzer A."/>
            <person name="Kovalchuk A."/>
            <person name="van den Berg M."/>
            <person name="Mueller U."/>
            <person name="Heijne W."/>
            <person name="Wu L."/>
            <person name="Alam M.T."/>
            <person name="Ronning C.M."/>
            <person name="Nierman W.C."/>
            <person name="Bovenberg R.A.L."/>
            <person name="Breitling R."/>
            <person name="Takano E."/>
        </authorList>
    </citation>
    <scope>NUCLEOTIDE SEQUENCE [LARGE SCALE GENOMIC DNA]</scope>
    <source>
        <strain evidence="5">ATCC 27064 / DSM 738 / JCM 4710 / NBRC 13307 / NCIMB 12785 / NRRL 3585 / VKM Ac-602</strain>
    </source>
</reference>
<dbReference type="EMBL" id="CM000913">
    <property type="protein sequence ID" value="EFG06149.1"/>
    <property type="molecule type" value="Genomic_DNA"/>
</dbReference>
<dbReference type="KEGG" id="sclf:BB341_22655"/>
<keyword evidence="2" id="KW-1133">Transmembrane helix</keyword>
<evidence type="ECO:0000313" key="4">
    <source>
        <dbReference type="EMBL" id="EFG06149.1"/>
    </source>
</evidence>
<feature type="region of interest" description="Disordered" evidence="1">
    <location>
        <begin position="247"/>
        <end position="298"/>
    </location>
</feature>
<dbReference type="eggNOG" id="ENOG50348WP">
    <property type="taxonomic scope" value="Bacteria"/>
</dbReference>
<dbReference type="Proteomes" id="UP000002357">
    <property type="component" value="Chromosome"/>
</dbReference>
<keyword evidence="3" id="KW-0732">Signal</keyword>
<evidence type="ECO:0000256" key="3">
    <source>
        <dbReference type="SAM" id="SignalP"/>
    </source>
</evidence>
<keyword evidence="2" id="KW-0472">Membrane</keyword>
<feature type="signal peptide" evidence="3">
    <location>
        <begin position="1"/>
        <end position="39"/>
    </location>
</feature>
<organism evidence="4 5">
    <name type="scientific">Streptomyces clavuligerus</name>
    <dbReference type="NCBI Taxonomy" id="1901"/>
    <lineage>
        <taxon>Bacteria</taxon>
        <taxon>Bacillati</taxon>
        <taxon>Actinomycetota</taxon>
        <taxon>Actinomycetes</taxon>
        <taxon>Kitasatosporales</taxon>
        <taxon>Streptomycetaceae</taxon>
        <taxon>Streptomyces</taxon>
    </lineage>
</organism>
<feature type="chain" id="PRO_5010492571" evidence="3">
    <location>
        <begin position="40"/>
        <end position="334"/>
    </location>
</feature>
<dbReference type="InterPro" id="IPR048202">
    <property type="entry name" value="SCO1860-like"/>
</dbReference>
<dbReference type="OrthoDB" id="3853778at2"/>
<gene>
    <name evidence="4" type="ORF">SCLAV_1071</name>
</gene>
<accession>B5H3S9</accession>
<dbReference type="NCBIfam" id="TIGR01167">
    <property type="entry name" value="LPXTG_anchor"/>
    <property type="match status" value="1"/>
</dbReference>
<evidence type="ECO:0000256" key="1">
    <source>
        <dbReference type="SAM" id="MobiDB-lite"/>
    </source>
</evidence>
<keyword evidence="2" id="KW-0812">Transmembrane</keyword>
<evidence type="ECO:0000313" key="5">
    <source>
        <dbReference type="Proteomes" id="UP000002357"/>
    </source>
</evidence>
<sequence>MTSVGVPPTVNSNTFRMPARRCAAATAAVALLAGPVALAGPAAATGSGAQGRASAVVLRAGLDVSLLDKTVQVPVNTSLNEVTAPASASRTALTVRLDGVDGGRPVQLARADVATARATTEQGRTEGYARLAGARVQLPGLPLIPLVEIGKATSRAVCAAGARPVAESVLLGPVKVLGKEVTLTAAGTTRVTAAGVGEVTLDLARKQIASTTAAATALELRVAVNPLKLNVAEVNGTVTLAKATCEAPRAAVKPPAEQPTEQPTERPTEQPTGPAKPETPQKPGIEPQGPNENLAETGGTSATAYIAGGAAVLLALGGGTVLVARNRARARARG</sequence>
<protein>
    <submittedName>
        <fullName evidence="4">Putative secreted protein</fullName>
    </submittedName>
</protein>
<feature type="transmembrane region" description="Helical" evidence="2">
    <location>
        <begin position="302"/>
        <end position="324"/>
    </location>
</feature>
<dbReference type="STRING" id="1901.BB341_22655"/>
<dbReference type="NCBIfam" id="NF041527">
    <property type="entry name" value="SCO1860_LAETG"/>
    <property type="match status" value="1"/>
</dbReference>
<dbReference type="AlphaFoldDB" id="B5H3S9"/>
<name>B5H3S9_STRCL</name>
<dbReference type="NCBIfam" id="NF041528">
    <property type="entry name" value="strep_LAETG"/>
    <property type="match status" value="1"/>
</dbReference>
<proteinExistence type="predicted"/>
<keyword evidence="5" id="KW-1185">Reference proteome</keyword>
<evidence type="ECO:0000256" key="2">
    <source>
        <dbReference type="SAM" id="Phobius"/>
    </source>
</evidence>